<proteinExistence type="predicted"/>
<accession>A0ABQ6PNV3</accession>
<protein>
    <recommendedName>
        <fullName evidence="3">TolB-like 6-blade propeller-like</fullName>
    </recommendedName>
</protein>
<dbReference type="RefSeq" id="WP_338224076.1">
    <property type="nucleotide sequence ID" value="NZ_BTPD01000006.1"/>
</dbReference>
<name>A0ABQ6PNV3_9BACT</name>
<evidence type="ECO:0000313" key="2">
    <source>
        <dbReference type="Proteomes" id="UP001338309"/>
    </source>
</evidence>
<evidence type="ECO:0000313" key="1">
    <source>
        <dbReference type="EMBL" id="GMQ29356.1"/>
    </source>
</evidence>
<dbReference type="Pfam" id="PF15869">
    <property type="entry name" value="TolB_like"/>
    <property type="match status" value="1"/>
</dbReference>
<dbReference type="Proteomes" id="UP001338309">
    <property type="component" value="Unassembled WGS sequence"/>
</dbReference>
<comment type="caution">
    <text evidence="1">The sequence shown here is derived from an EMBL/GenBank/DDBJ whole genome shotgun (WGS) entry which is preliminary data.</text>
</comment>
<sequence>MLLTQDRFKFHFLFFALLLSTQFSCHSKKENGFQDFQSTPSYSLASIKKNYEGIFKPWDISSIDDHLVIAENRRNSPEFPLIHVLEKGTLNYLFSKGKSGFGPLEIVSASSVEPGFLSNTFQVYCPMNKKFVTFSLSDTSKLGISEYKQPDELFGMYMMFHASDSTILGIMADDPHRLVEYSSVDGKRIDGYGTWERIPNADHLIDYEDPDINYHMGEINKGRLRANRDLGLFVKAMGFRDRIEIFHYPSKTFIIVDGPRSELHPFKIERSQGRSAVIFELEYPFGYADAEISENFIFALFSNLTTSQMMNSDDIAKTIYVFSHKGDLVGKLDLDRSVRSIAVDEGFRQLYGITTDGDPGIAVFDLPKELWD</sequence>
<reference evidence="1 2" key="1">
    <citation type="submission" date="2023-08" db="EMBL/GenBank/DDBJ databases">
        <title>Draft genome sequence of Algoriphagus confluentis.</title>
        <authorList>
            <person name="Takatani N."/>
            <person name="Hosokawa M."/>
            <person name="Sawabe T."/>
        </authorList>
    </citation>
    <scope>NUCLEOTIDE SEQUENCE [LARGE SCALE GENOMIC DNA]</scope>
    <source>
        <strain evidence="1 2">NBRC 111222</strain>
    </source>
</reference>
<keyword evidence="2" id="KW-1185">Reference proteome</keyword>
<dbReference type="EMBL" id="BTPD01000006">
    <property type="protein sequence ID" value="GMQ29356.1"/>
    <property type="molecule type" value="Genomic_DNA"/>
</dbReference>
<evidence type="ECO:0008006" key="3">
    <source>
        <dbReference type="Google" id="ProtNLM"/>
    </source>
</evidence>
<organism evidence="1 2">
    <name type="scientific">Algoriphagus confluentis</name>
    <dbReference type="NCBI Taxonomy" id="1697556"/>
    <lineage>
        <taxon>Bacteria</taxon>
        <taxon>Pseudomonadati</taxon>
        <taxon>Bacteroidota</taxon>
        <taxon>Cytophagia</taxon>
        <taxon>Cytophagales</taxon>
        <taxon>Cyclobacteriaceae</taxon>
        <taxon>Algoriphagus</taxon>
    </lineage>
</organism>
<gene>
    <name evidence="1" type="ORF">Aconfl_19990</name>
</gene>